<evidence type="ECO:0000313" key="1">
    <source>
        <dbReference type="EMBL" id="SVD05713.1"/>
    </source>
</evidence>
<name>A0A382S748_9ZZZZ</name>
<dbReference type="EMBL" id="UINC01126923">
    <property type="protein sequence ID" value="SVD05713.1"/>
    <property type="molecule type" value="Genomic_DNA"/>
</dbReference>
<feature type="non-terminal residue" evidence="1">
    <location>
        <position position="43"/>
    </location>
</feature>
<proteinExistence type="predicted"/>
<gene>
    <name evidence="1" type="ORF">METZ01_LOCUS358567</name>
</gene>
<sequence length="43" mass="4858">MVGIFSISSNDAHIAPLRTVFTLHPPEVFLNLMTTFLASRFHQ</sequence>
<reference evidence="1" key="1">
    <citation type="submission" date="2018-05" db="EMBL/GenBank/DDBJ databases">
        <authorList>
            <person name="Lanie J.A."/>
            <person name="Ng W.-L."/>
            <person name="Kazmierczak K.M."/>
            <person name="Andrzejewski T.M."/>
            <person name="Davidsen T.M."/>
            <person name="Wayne K.J."/>
            <person name="Tettelin H."/>
            <person name="Glass J.I."/>
            <person name="Rusch D."/>
            <person name="Podicherti R."/>
            <person name="Tsui H.-C.T."/>
            <person name="Winkler M.E."/>
        </authorList>
    </citation>
    <scope>NUCLEOTIDE SEQUENCE</scope>
</reference>
<accession>A0A382S748</accession>
<dbReference type="AlphaFoldDB" id="A0A382S748"/>
<protein>
    <submittedName>
        <fullName evidence="1">Uncharacterized protein</fullName>
    </submittedName>
</protein>
<organism evidence="1">
    <name type="scientific">marine metagenome</name>
    <dbReference type="NCBI Taxonomy" id="408172"/>
    <lineage>
        <taxon>unclassified sequences</taxon>
        <taxon>metagenomes</taxon>
        <taxon>ecological metagenomes</taxon>
    </lineage>
</organism>